<feature type="chain" id="PRO_5015194426" evidence="4">
    <location>
        <begin position="34"/>
        <end position="1002"/>
    </location>
</feature>
<evidence type="ECO:0000256" key="3">
    <source>
        <dbReference type="ARBA" id="ARBA00023237"/>
    </source>
</evidence>
<dbReference type="GO" id="GO:0009279">
    <property type="term" value="C:cell outer membrane"/>
    <property type="evidence" value="ECO:0007669"/>
    <property type="project" value="UniProtKB-SubCell"/>
</dbReference>
<evidence type="ECO:0000256" key="1">
    <source>
        <dbReference type="ARBA" id="ARBA00004442"/>
    </source>
</evidence>
<evidence type="ECO:0000259" key="5">
    <source>
        <dbReference type="Pfam" id="PF07715"/>
    </source>
</evidence>
<comment type="caution">
    <text evidence="6">The sequence shown here is derived from an EMBL/GenBank/DDBJ whole genome shotgun (WGS) entry which is preliminary data.</text>
</comment>
<dbReference type="InterPro" id="IPR037066">
    <property type="entry name" value="Plug_dom_sf"/>
</dbReference>
<dbReference type="SUPFAM" id="SSF56935">
    <property type="entry name" value="Porins"/>
    <property type="match status" value="1"/>
</dbReference>
<dbReference type="Gene3D" id="2.170.130.10">
    <property type="entry name" value="TonB-dependent receptor, plug domain"/>
    <property type="match status" value="1"/>
</dbReference>
<protein>
    <submittedName>
        <fullName evidence="6">TonB-linked SusC/RagA family outer membrane protein</fullName>
    </submittedName>
</protein>
<gene>
    <name evidence="6" type="ORF">CLV51_103232</name>
</gene>
<evidence type="ECO:0000256" key="2">
    <source>
        <dbReference type="ARBA" id="ARBA00023136"/>
    </source>
</evidence>
<keyword evidence="3" id="KW-0998">Cell outer membrane</keyword>
<comment type="subcellular location">
    <subcellularLocation>
        <location evidence="1">Cell outer membrane</location>
    </subcellularLocation>
</comment>
<dbReference type="Gene3D" id="2.40.170.20">
    <property type="entry name" value="TonB-dependent receptor, beta-barrel domain"/>
    <property type="match status" value="1"/>
</dbReference>
<dbReference type="EMBL" id="PYAW01000003">
    <property type="protein sequence ID" value="PSL46256.1"/>
    <property type="molecule type" value="Genomic_DNA"/>
</dbReference>
<evidence type="ECO:0000313" key="6">
    <source>
        <dbReference type="EMBL" id="PSL46256.1"/>
    </source>
</evidence>
<dbReference type="Pfam" id="PF07715">
    <property type="entry name" value="Plug"/>
    <property type="match status" value="1"/>
</dbReference>
<dbReference type="OrthoDB" id="9768177at2"/>
<dbReference type="InterPro" id="IPR023996">
    <property type="entry name" value="TonB-dep_OMP_SusC/RagA"/>
</dbReference>
<feature type="signal peptide" evidence="4">
    <location>
        <begin position="1"/>
        <end position="33"/>
    </location>
</feature>
<dbReference type="Proteomes" id="UP000240971">
    <property type="component" value="Unassembled WGS sequence"/>
</dbReference>
<keyword evidence="2" id="KW-0472">Membrane</keyword>
<dbReference type="InterPro" id="IPR012910">
    <property type="entry name" value="Plug_dom"/>
</dbReference>
<proteinExistence type="predicted"/>
<keyword evidence="7" id="KW-1185">Reference proteome</keyword>
<dbReference type="NCBIfam" id="TIGR04056">
    <property type="entry name" value="OMP_RagA_SusC"/>
    <property type="match status" value="1"/>
</dbReference>
<accession>A0A2P8HJ60</accession>
<evidence type="ECO:0000256" key="4">
    <source>
        <dbReference type="SAM" id="SignalP"/>
    </source>
</evidence>
<keyword evidence="4" id="KW-0732">Signal</keyword>
<dbReference type="RefSeq" id="WP_106529053.1">
    <property type="nucleotide sequence ID" value="NZ_PYAW01000003.1"/>
</dbReference>
<feature type="domain" description="TonB-dependent receptor plug" evidence="5">
    <location>
        <begin position="88"/>
        <end position="204"/>
    </location>
</feature>
<sequence length="1002" mass="113007">MRDHLSKWLSEKKRRWILSLVATCCICSQQAMAKGYKLLLIPRDSTPAVGTDTTVISRNDVIYIINRKSAPSAFKNNDTLDVNHVALFPYTSLQQMVKGNVRGLYTKESSGEPGTEQFMFIRGLATPLLTKKDVYQVQPAVYINGVPLIQDNTLIFDIQNNDYNRLGPAFNMLATVNPDNIQDIQVYKDATAISLFGPRGANGVINIITKNATSGTRKISVNSYFGLNLYDPVYTTNAQYENRFRRPFYQQYGHAADSLSYPSYLRDSSNAAYFGNANWSDYYLSNTMTHSINASISGGSDRANFRFFGDKTQANGIADNTRLDKYTASFLVNMSPIKWLMASAMINANRLDRVRNTSMQDRFLETAYIPDISSPLAPDKSAYHDYLSAFNKGFDRNHLNSIQGTFSLIFAFNKVRYTSRLLYDYNESLRDVFWPSTLMDGANYASNYFGNNQRVGFDNVIDYTYSPSSDHKFTFEAGQSFQADLYKYTYERAYKGISDRIKVNIVNSDPNSGGYLSPLAFANQLVYRYIDAEKQRLLSFYGNINYNYRDLYHFTLTLRNDGSSLVSPAKRWLFTPAVGGEWNLKNQFLRDKYTISNWTLHASWGRTGRLLGDDRYAAGPQYKVDMGWTGNPNAYSYAGVAGLSRPYSYGWIGDNVAWPVTDILTIGTDASFYHNRLRIAVDYYSKDDRNMLLPMPVVAESGYSSAYRSGLHVNNHGVEAGISGEVINTAKFQWTLGISAAYNENTLKALPGGVKEFVAGDRRFEVGKAVDQFWVYENEGIYNNASDIPLNPKTGSPLTFKGVAFSAGDARWKDVNGDFIVNDKDKVMKGHSMPVYTGSLDNNFKYGPFNISFSFYFAGGMNILNQKAAARYDFINHDGQSNLESVKDITWWQRDKDQKNYPVYNPWSAVIPYRADQDLFLENGSFVKLRSLSLGYDLAGSKWLKALAPGITRCYVYATGNNLLTFTKYSGGDPELTYYNGYDNGYVIPVPKTYTVGLKLDL</sequence>
<dbReference type="AlphaFoldDB" id="A0A2P8HJ60"/>
<name>A0A2P8HJ60_CHINA</name>
<dbReference type="InterPro" id="IPR036942">
    <property type="entry name" value="Beta-barrel_TonB_sf"/>
</dbReference>
<reference evidence="6 7" key="1">
    <citation type="submission" date="2018-03" db="EMBL/GenBank/DDBJ databases">
        <title>Genomic Encyclopedia of Archaeal and Bacterial Type Strains, Phase II (KMG-II): from individual species to whole genera.</title>
        <authorList>
            <person name="Goeker M."/>
        </authorList>
    </citation>
    <scope>NUCLEOTIDE SEQUENCE [LARGE SCALE GENOMIC DNA]</scope>
    <source>
        <strain evidence="6 7">DSM 24859</strain>
    </source>
</reference>
<evidence type="ECO:0000313" key="7">
    <source>
        <dbReference type="Proteomes" id="UP000240971"/>
    </source>
</evidence>
<organism evidence="6 7">
    <name type="scientific">Chitinophaga niastensis</name>
    <dbReference type="NCBI Taxonomy" id="536980"/>
    <lineage>
        <taxon>Bacteria</taxon>
        <taxon>Pseudomonadati</taxon>
        <taxon>Bacteroidota</taxon>
        <taxon>Chitinophagia</taxon>
        <taxon>Chitinophagales</taxon>
        <taxon>Chitinophagaceae</taxon>
        <taxon>Chitinophaga</taxon>
    </lineage>
</organism>